<dbReference type="PROSITE" id="PS51257">
    <property type="entry name" value="PROKAR_LIPOPROTEIN"/>
    <property type="match status" value="1"/>
</dbReference>
<keyword evidence="1" id="KW-0812">Transmembrane</keyword>
<accession>A0A8S5RBU9</accession>
<feature type="transmembrane region" description="Helical" evidence="1">
    <location>
        <begin position="147"/>
        <end position="168"/>
    </location>
</feature>
<proteinExistence type="predicted"/>
<evidence type="ECO:0008006" key="3">
    <source>
        <dbReference type="Google" id="ProtNLM"/>
    </source>
</evidence>
<dbReference type="EMBL" id="BK059088">
    <property type="protein sequence ID" value="DAE28541.1"/>
    <property type="molecule type" value="Genomic_DNA"/>
</dbReference>
<evidence type="ECO:0000313" key="2">
    <source>
        <dbReference type="EMBL" id="DAE28541.1"/>
    </source>
</evidence>
<reference evidence="2" key="1">
    <citation type="journal article" date="2021" name="Proc. Natl. Acad. Sci. U.S.A.">
        <title>A Catalog of Tens of Thousands of Viruses from Human Metagenomes Reveals Hidden Associations with Chronic Diseases.</title>
        <authorList>
            <person name="Tisza M.J."/>
            <person name="Buck C.B."/>
        </authorList>
    </citation>
    <scope>NUCLEOTIDE SEQUENCE</scope>
    <source>
        <strain evidence="2">CtOZh10</strain>
    </source>
</reference>
<organism evidence="2">
    <name type="scientific">virus sp. ctOZh10</name>
    <dbReference type="NCBI Taxonomy" id="2828250"/>
    <lineage>
        <taxon>Viruses</taxon>
    </lineage>
</organism>
<evidence type="ECO:0000256" key="1">
    <source>
        <dbReference type="SAM" id="Phobius"/>
    </source>
</evidence>
<protein>
    <recommendedName>
        <fullName evidence="3">Lipoprotein</fullName>
    </recommendedName>
</protein>
<keyword evidence="1" id="KW-1133">Transmembrane helix</keyword>
<keyword evidence="1" id="KW-0472">Membrane</keyword>
<sequence>MQTSKILTLVILFFIYLSLTSCRSVRQERQSSEEKTEIITEKTTTYRDTVFHTKPAEASLRLPLSSFKAKETDFKGDLKTLSKPLKWKQKNGNATASLEVKGDTVYINAHCDSLAIEAKIRADFESRYINTSKKEETDIKKKSGVSVFTILSLIGIALIVGFIAGIIIKFKT</sequence>
<name>A0A8S5RBU9_9VIRU</name>